<dbReference type="Proteomes" id="UP001198241">
    <property type="component" value="Unassembled WGS sequence"/>
</dbReference>
<dbReference type="EMBL" id="JAJEQD010000002">
    <property type="protein sequence ID" value="MCC2155732.1"/>
    <property type="molecule type" value="Genomic_DNA"/>
</dbReference>
<dbReference type="RefSeq" id="WP_227720560.1">
    <property type="nucleotide sequence ID" value="NZ_JAJEQD010000002.1"/>
</dbReference>
<keyword evidence="3" id="KW-1185">Reference proteome</keyword>
<proteinExistence type="predicted"/>
<name>A0ABS8EZV7_9FIRM</name>
<protein>
    <submittedName>
        <fullName evidence="2">DUF3644 domain-containing protein</fullName>
    </submittedName>
</protein>
<sequence length="316" mass="37535">MGRSVANELLDKSKEAMISAVQIYNNPLIRFKSEMFIITAIISWTYLMHAYYRKKGVEYRYYRQRGQRKKFDKTKNGAYKHWELERCINEEQSPLDKGTANNLRFLIGIRHEIEHQKTDSIDEYIGAKLQACALNYSRELVKMFGEEHNIRDNLSLAIQFSPITPEQESLLRSASEDIIPSNIRNFISTFESELDDEELRSLSYSYKIVYIPMQVNRANQADKAIEFISPENINSKDVERVLIKAVEKQKFLPSEIVKMMNDEGYSWFTMYKHTQLWHEKDAKNKKYNFGVQVAKQWYWYENWVYVVREHCQRSDP</sequence>
<dbReference type="Pfam" id="PF12358">
    <property type="entry name" value="DUF3644"/>
    <property type="match status" value="1"/>
</dbReference>
<accession>A0ABS8EZV7</accession>
<dbReference type="InterPro" id="IPR022104">
    <property type="entry name" value="DUF3644"/>
</dbReference>
<evidence type="ECO:0000313" key="3">
    <source>
        <dbReference type="Proteomes" id="UP001198241"/>
    </source>
</evidence>
<feature type="domain" description="DUF3644" evidence="1">
    <location>
        <begin position="8"/>
        <end position="194"/>
    </location>
</feature>
<organism evidence="2 3">
    <name type="scientific">Veillonella fallax</name>
    <dbReference type="NCBI Taxonomy" id="2881272"/>
    <lineage>
        <taxon>Bacteria</taxon>
        <taxon>Bacillati</taxon>
        <taxon>Bacillota</taxon>
        <taxon>Negativicutes</taxon>
        <taxon>Veillonellales</taxon>
        <taxon>Veillonellaceae</taxon>
        <taxon>Veillonella</taxon>
    </lineage>
</organism>
<comment type="caution">
    <text evidence="2">The sequence shown here is derived from an EMBL/GenBank/DDBJ whole genome shotgun (WGS) entry which is preliminary data.</text>
</comment>
<evidence type="ECO:0000259" key="1">
    <source>
        <dbReference type="Pfam" id="PF12358"/>
    </source>
</evidence>
<evidence type="ECO:0000313" key="2">
    <source>
        <dbReference type="EMBL" id="MCC2155732.1"/>
    </source>
</evidence>
<gene>
    <name evidence="2" type="ORF">LKD20_01070</name>
</gene>
<reference evidence="2 3" key="1">
    <citation type="submission" date="2021-10" db="EMBL/GenBank/DDBJ databases">
        <title>Anaerobic single-cell dispensing facilitates the cultivation of human gut bacteria.</title>
        <authorList>
            <person name="Afrizal A."/>
        </authorList>
    </citation>
    <scope>NUCLEOTIDE SEQUENCE [LARGE SCALE GENOMIC DNA]</scope>
    <source>
        <strain evidence="2 3">CLA-AA-H247</strain>
    </source>
</reference>